<evidence type="ECO:0000256" key="4">
    <source>
        <dbReference type="ARBA" id="ARBA00022679"/>
    </source>
</evidence>
<organism evidence="8 9">
    <name type="scientific">Limosilactobacillus coleohominis 101-4-CHN</name>
    <dbReference type="NCBI Taxonomy" id="575594"/>
    <lineage>
        <taxon>Bacteria</taxon>
        <taxon>Bacillati</taxon>
        <taxon>Bacillota</taxon>
        <taxon>Bacilli</taxon>
        <taxon>Lactobacillales</taxon>
        <taxon>Lactobacillaceae</taxon>
        <taxon>Limosilactobacillus</taxon>
    </lineage>
</organism>
<dbReference type="Proteomes" id="UP000003987">
    <property type="component" value="Unassembled WGS sequence"/>
</dbReference>
<dbReference type="SUPFAM" id="SSF53383">
    <property type="entry name" value="PLP-dependent transferases"/>
    <property type="match status" value="1"/>
</dbReference>
<keyword evidence="4" id="KW-0808">Transferase</keyword>
<dbReference type="eggNOG" id="COG0520">
    <property type="taxonomic scope" value="Bacteria"/>
</dbReference>
<proteinExistence type="inferred from homology"/>
<keyword evidence="5" id="KW-0663">Pyridoxal phosphate</keyword>
<dbReference type="RefSeq" id="WP_006916507.1">
    <property type="nucleotide sequence ID" value="NZ_GG698803.1"/>
</dbReference>
<dbReference type="Gene3D" id="3.40.640.10">
    <property type="entry name" value="Type I PLP-dependent aspartate aminotransferase-like (Major domain)"/>
    <property type="match status" value="1"/>
</dbReference>
<evidence type="ECO:0000313" key="9">
    <source>
        <dbReference type="Proteomes" id="UP000003987"/>
    </source>
</evidence>
<evidence type="ECO:0000256" key="1">
    <source>
        <dbReference type="ARBA" id="ARBA00001933"/>
    </source>
</evidence>
<dbReference type="HOGENOM" id="CLU_003433_2_5_9"/>
<dbReference type="InterPro" id="IPR015424">
    <property type="entry name" value="PyrdxlP-dep_Trfase"/>
</dbReference>
<dbReference type="InterPro" id="IPR015421">
    <property type="entry name" value="PyrdxlP-dep_Trfase_major"/>
</dbReference>
<comment type="cofactor">
    <cofactor evidence="1">
        <name>pyridoxal 5'-phosphate</name>
        <dbReference type="ChEBI" id="CHEBI:597326"/>
    </cofactor>
</comment>
<dbReference type="GO" id="GO:0030170">
    <property type="term" value="F:pyridoxal phosphate binding"/>
    <property type="evidence" value="ECO:0007669"/>
    <property type="project" value="InterPro"/>
</dbReference>
<dbReference type="PIRSF" id="PIRSF005572">
    <property type="entry name" value="NifS"/>
    <property type="match status" value="1"/>
</dbReference>
<feature type="domain" description="Aminotransferase class V" evidence="7">
    <location>
        <begin position="23"/>
        <end position="392"/>
    </location>
</feature>
<dbReference type="PANTHER" id="PTHR43586:SF8">
    <property type="entry name" value="CYSTEINE DESULFURASE 1, CHLOROPLASTIC"/>
    <property type="match status" value="1"/>
</dbReference>
<dbReference type="PANTHER" id="PTHR43586">
    <property type="entry name" value="CYSTEINE DESULFURASE"/>
    <property type="match status" value="1"/>
</dbReference>
<dbReference type="CDD" id="cd06453">
    <property type="entry name" value="SufS_like"/>
    <property type="match status" value="1"/>
</dbReference>
<dbReference type="GO" id="GO:0031071">
    <property type="term" value="F:cysteine desulfurase activity"/>
    <property type="evidence" value="ECO:0007669"/>
    <property type="project" value="UniProtKB-EC"/>
</dbReference>
<dbReference type="GO" id="GO:0006534">
    <property type="term" value="P:cysteine metabolic process"/>
    <property type="evidence" value="ECO:0007669"/>
    <property type="project" value="InterPro"/>
</dbReference>
<name>C7XVF8_9LACO</name>
<evidence type="ECO:0000256" key="3">
    <source>
        <dbReference type="ARBA" id="ARBA00012239"/>
    </source>
</evidence>
<dbReference type="NCBIfam" id="TIGR01979">
    <property type="entry name" value="sufS"/>
    <property type="match status" value="1"/>
</dbReference>
<evidence type="ECO:0000256" key="2">
    <source>
        <dbReference type="ARBA" id="ARBA00010447"/>
    </source>
</evidence>
<dbReference type="OrthoDB" id="9804366at2"/>
<dbReference type="EC" id="2.8.1.7" evidence="3"/>
<dbReference type="AlphaFoldDB" id="C7XVF8"/>
<protein>
    <recommendedName>
        <fullName evidence="3">cysteine desulfurase</fullName>
        <ecNumber evidence="3">2.8.1.7</ecNumber>
    </recommendedName>
</protein>
<dbReference type="InterPro" id="IPR015422">
    <property type="entry name" value="PyrdxlP-dep_Trfase_small"/>
</dbReference>
<reference evidence="8 9" key="1">
    <citation type="submission" date="2009-06" db="EMBL/GenBank/DDBJ databases">
        <title>The Genome Sequence of Lactobacillus coleohominis strain 101-4-CHN.</title>
        <authorList>
            <consortium name="The Broad Institute Genome Sequencing Platform"/>
            <person name="Ward D."/>
            <person name="Young S.K."/>
            <person name="Zeng Q."/>
            <person name="Koehrsen M."/>
            <person name="Alvarado L."/>
            <person name="Berlin A."/>
            <person name="Borenstein D."/>
            <person name="Chen Z."/>
            <person name="Engels R."/>
            <person name="Freedman E."/>
            <person name="Gellesch M."/>
            <person name="Goldberg J."/>
            <person name="Griggs A."/>
            <person name="Gujja S."/>
            <person name="Heiman D."/>
            <person name="Hepburn T."/>
            <person name="Howarth C."/>
            <person name="Jen D."/>
            <person name="Larson L."/>
            <person name="Lewis B."/>
            <person name="Mehta T."/>
            <person name="Park D."/>
            <person name="Pearson M."/>
            <person name="Roberts A."/>
            <person name="Saif S."/>
            <person name="Shea T."/>
            <person name="Shenoy N."/>
            <person name="Sisk P."/>
            <person name="Stolte C."/>
            <person name="Sykes S."/>
            <person name="Walk T."/>
            <person name="White J."/>
            <person name="Yandava C."/>
            <person name="Liu Y."/>
            <person name="Xu Q."/>
            <person name="Lander E."/>
            <person name="Nusbaum C."/>
            <person name="Galagan J."/>
            <person name="Birren B."/>
        </authorList>
    </citation>
    <scope>NUCLEOTIDE SEQUENCE [LARGE SCALE GENOMIC DNA]</scope>
    <source>
        <strain evidence="8 9">101-4-CHN</strain>
    </source>
</reference>
<accession>C7XVF8</accession>
<evidence type="ECO:0000256" key="6">
    <source>
        <dbReference type="ARBA" id="ARBA00050776"/>
    </source>
</evidence>
<dbReference type="InterPro" id="IPR016454">
    <property type="entry name" value="Cysteine_dSase"/>
</dbReference>
<dbReference type="InterPro" id="IPR010970">
    <property type="entry name" value="Cys_dSase_SufS"/>
</dbReference>
<sequence length="408" mass="44934">MDVRTVRKDFPILNQRVNGEPLVYFDNAATSQTPLSVLDAVRSYYLTENANVHRGVHTLAERATEHYERVRQKVARFINAETAEDIIFTRSTTESLNVIARGFGDQVVKAGDEIVITAMEHHSNLVPWQELAMRTGAKLKFIELDTEQKLSLASAAEQITPRTKIVAVTAASNVLGTVTPINKLAKLAHQVQAFVVVDAAQLVGHQPVDVQKWDADFMAFSGHKMLAPTGIGVLYGRNDVLQMMRPVQFGGEMIEDVTRTKTTFKCAPLDFEAGTPNISGVVGLGAAIDYLNQIGFAVIEQREQKLVNYLLPRLREVTGVTLYGPQYEHTGVFSFNLSGLHPHDVATGLDMEGVAVRAGHHCAQPLMQTLGVNATVRASVAFYNTIDECQRFLDALVAVREFFQNGIS</sequence>
<evidence type="ECO:0000259" key="7">
    <source>
        <dbReference type="Pfam" id="PF00266"/>
    </source>
</evidence>
<dbReference type="Gene3D" id="3.90.1150.10">
    <property type="entry name" value="Aspartate Aminotransferase, domain 1"/>
    <property type="match status" value="1"/>
</dbReference>
<dbReference type="STRING" id="575594.HMPREF0501_00702"/>
<dbReference type="Pfam" id="PF00266">
    <property type="entry name" value="Aminotran_5"/>
    <property type="match status" value="1"/>
</dbReference>
<evidence type="ECO:0000256" key="5">
    <source>
        <dbReference type="ARBA" id="ARBA00022898"/>
    </source>
</evidence>
<dbReference type="InterPro" id="IPR000192">
    <property type="entry name" value="Aminotrans_V_dom"/>
</dbReference>
<comment type="catalytic activity">
    <reaction evidence="6">
        <text>(sulfur carrier)-H + L-cysteine = (sulfur carrier)-SH + L-alanine</text>
        <dbReference type="Rhea" id="RHEA:43892"/>
        <dbReference type="Rhea" id="RHEA-COMP:14737"/>
        <dbReference type="Rhea" id="RHEA-COMP:14739"/>
        <dbReference type="ChEBI" id="CHEBI:29917"/>
        <dbReference type="ChEBI" id="CHEBI:35235"/>
        <dbReference type="ChEBI" id="CHEBI:57972"/>
        <dbReference type="ChEBI" id="CHEBI:64428"/>
        <dbReference type="EC" id="2.8.1.7"/>
    </reaction>
</comment>
<dbReference type="EMBL" id="GG698803">
    <property type="protein sequence ID" value="EEU30324.1"/>
    <property type="molecule type" value="Genomic_DNA"/>
</dbReference>
<keyword evidence="9" id="KW-1185">Reference proteome</keyword>
<comment type="similarity">
    <text evidence="2">Belongs to the class-V pyridoxal-phosphate-dependent aminotransferase family. Csd subfamily.</text>
</comment>
<evidence type="ECO:0000313" key="8">
    <source>
        <dbReference type="EMBL" id="EEU30324.1"/>
    </source>
</evidence>
<gene>
    <name evidence="8" type="ORF">HMPREF0501_00702</name>
</gene>